<dbReference type="PANTHER" id="PTHR41533">
    <property type="entry name" value="L,D-TRANSPEPTIDASE HI_1667-RELATED"/>
    <property type="match status" value="1"/>
</dbReference>
<evidence type="ECO:0000256" key="7">
    <source>
        <dbReference type="PROSITE-ProRule" id="PRU01373"/>
    </source>
</evidence>
<organism evidence="9 10">
    <name type="scientific">Zobellella aerophila</name>
    <dbReference type="NCBI Taxonomy" id="870480"/>
    <lineage>
        <taxon>Bacteria</taxon>
        <taxon>Pseudomonadati</taxon>
        <taxon>Pseudomonadota</taxon>
        <taxon>Gammaproteobacteria</taxon>
        <taxon>Aeromonadales</taxon>
        <taxon>Aeromonadaceae</taxon>
        <taxon>Zobellella</taxon>
    </lineage>
</organism>
<keyword evidence="6 7" id="KW-0961">Cell wall biogenesis/degradation</keyword>
<evidence type="ECO:0000256" key="4">
    <source>
        <dbReference type="ARBA" id="ARBA00022960"/>
    </source>
</evidence>
<dbReference type="Proteomes" id="UP001500795">
    <property type="component" value="Unassembled WGS sequence"/>
</dbReference>
<dbReference type="SUPFAM" id="SSF47090">
    <property type="entry name" value="PGBD-like"/>
    <property type="match status" value="1"/>
</dbReference>
<feature type="active site" description="Proton donor/acceptor" evidence="7">
    <location>
        <position position="367"/>
    </location>
</feature>
<proteinExistence type="inferred from homology"/>
<dbReference type="InterPro" id="IPR005490">
    <property type="entry name" value="LD_TPept_cat_dom"/>
</dbReference>
<accession>A0ABP6VKP2</accession>
<feature type="active site" description="Nucleophile" evidence="7">
    <location>
        <position position="386"/>
    </location>
</feature>
<comment type="pathway">
    <text evidence="1 7">Cell wall biogenesis; peptidoglycan biosynthesis.</text>
</comment>
<evidence type="ECO:0000256" key="6">
    <source>
        <dbReference type="ARBA" id="ARBA00023316"/>
    </source>
</evidence>
<comment type="caution">
    <text evidence="9">The sequence shown here is derived from an EMBL/GenBank/DDBJ whole genome shotgun (WGS) entry which is preliminary data.</text>
</comment>
<keyword evidence="5 7" id="KW-0573">Peptidoglycan synthesis</keyword>
<dbReference type="InterPro" id="IPR038063">
    <property type="entry name" value="Transpep_catalytic_dom"/>
</dbReference>
<dbReference type="Pfam" id="PF03734">
    <property type="entry name" value="YkuD"/>
    <property type="match status" value="1"/>
</dbReference>
<keyword evidence="4 7" id="KW-0133">Cell shape</keyword>
<dbReference type="InterPro" id="IPR002477">
    <property type="entry name" value="Peptidoglycan-bd-like"/>
</dbReference>
<dbReference type="SUPFAM" id="SSF141523">
    <property type="entry name" value="L,D-transpeptidase catalytic domain-like"/>
    <property type="match status" value="1"/>
</dbReference>
<evidence type="ECO:0000256" key="3">
    <source>
        <dbReference type="ARBA" id="ARBA00022679"/>
    </source>
</evidence>
<dbReference type="Pfam" id="PF01471">
    <property type="entry name" value="PG_binding_1"/>
    <property type="match status" value="1"/>
</dbReference>
<gene>
    <name evidence="9" type="ORF">GCM10022394_16300</name>
</gene>
<evidence type="ECO:0000313" key="10">
    <source>
        <dbReference type="Proteomes" id="UP001500795"/>
    </source>
</evidence>
<sequence length="478" mass="54051">MLATPGIGAQQWQDVPESRAQLHQLGLELALADVHPQLTLWWQQAALQAAGDDADNQLLLGISAFWRHWQGMTLVARQHLQTRDAPLVITEQDRIALELAIEQGQLGVLVDALIPDYPDYDSFKRQLGHLLALSEQAWPVLQKPTLRPGESSAQVPLLRQRLILLGDLPPAADLGSRLYDAELEQAVRSFQRRHGLEVDGVVGPHTYAWLNVTPVTRAQKLIRGMLRTLIADTLAPSYLLVNIPEYRLRLYQNRIQMLESAVIVGTDSRKTPIMVSEITNVVVNPPWHVPRSILEKDIIPKLQRDPGYLQREDFEVLDRGGRVVPNQVWQARLFSGFPYALRQRPGNKSALGAYKFHLTNSNAIYLHDTPAKRLFSRDSRAFSSGCVRVAEAEQLALWLLGEKWNPDRLADLKATQRTRWLKVPAPLPVLMVYWSGWLGSDGLPRFRDDIYGFDQGLLDPFLREQTQPLPLPVNRVSL</sequence>
<keyword evidence="3" id="KW-0808">Transferase</keyword>
<evidence type="ECO:0000313" key="9">
    <source>
        <dbReference type="EMBL" id="GAA3537445.1"/>
    </source>
</evidence>
<evidence type="ECO:0000256" key="1">
    <source>
        <dbReference type="ARBA" id="ARBA00004752"/>
    </source>
</evidence>
<feature type="domain" description="L,D-TPase catalytic" evidence="8">
    <location>
        <begin position="237"/>
        <end position="412"/>
    </location>
</feature>
<dbReference type="PANTHER" id="PTHR41533:SF1">
    <property type="entry name" value="L,D-TRANSPEPTIDASE YCBB-RELATED"/>
    <property type="match status" value="1"/>
</dbReference>
<keyword evidence="10" id="KW-1185">Reference proteome</keyword>
<reference evidence="10" key="1">
    <citation type="journal article" date="2019" name="Int. J. Syst. Evol. Microbiol.">
        <title>The Global Catalogue of Microorganisms (GCM) 10K type strain sequencing project: providing services to taxonomists for standard genome sequencing and annotation.</title>
        <authorList>
            <consortium name="The Broad Institute Genomics Platform"/>
            <consortium name="The Broad Institute Genome Sequencing Center for Infectious Disease"/>
            <person name="Wu L."/>
            <person name="Ma J."/>
        </authorList>
    </citation>
    <scope>NUCLEOTIDE SEQUENCE [LARGE SCALE GENOMIC DNA]</scope>
    <source>
        <strain evidence="10">JCM 17110</strain>
    </source>
</reference>
<dbReference type="InterPro" id="IPR036365">
    <property type="entry name" value="PGBD-like_sf"/>
</dbReference>
<dbReference type="PROSITE" id="PS52029">
    <property type="entry name" value="LD_TPASE"/>
    <property type="match status" value="1"/>
</dbReference>
<dbReference type="EMBL" id="BAABCX010000002">
    <property type="protein sequence ID" value="GAA3537445.1"/>
    <property type="molecule type" value="Genomic_DNA"/>
</dbReference>
<dbReference type="InterPro" id="IPR052905">
    <property type="entry name" value="LD-transpeptidase_YkuD-like"/>
</dbReference>
<comment type="similarity">
    <text evidence="2">Belongs to the YkuD family.</text>
</comment>
<dbReference type="Gene3D" id="1.10.101.10">
    <property type="entry name" value="PGBD-like superfamily/PGBD"/>
    <property type="match status" value="1"/>
</dbReference>
<evidence type="ECO:0000256" key="2">
    <source>
        <dbReference type="ARBA" id="ARBA00005992"/>
    </source>
</evidence>
<dbReference type="InterPro" id="IPR036366">
    <property type="entry name" value="PGBDSf"/>
</dbReference>
<dbReference type="RefSeq" id="WP_344956774.1">
    <property type="nucleotide sequence ID" value="NZ_BAABCX010000002.1"/>
</dbReference>
<evidence type="ECO:0000259" key="8">
    <source>
        <dbReference type="PROSITE" id="PS52029"/>
    </source>
</evidence>
<evidence type="ECO:0000256" key="5">
    <source>
        <dbReference type="ARBA" id="ARBA00022984"/>
    </source>
</evidence>
<protein>
    <submittedName>
        <fullName evidence="9">L,D-transpeptidase family protein</fullName>
    </submittedName>
</protein>
<dbReference type="Gene3D" id="2.40.440.10">
    <property type="entry name" value="L,D-transpeptidase catalytic domain-like"/>
    <property type="match status" value="1"/>
</dbReference>
<name>A0ABP6VKP2_9GAMM</name>
<dbReference type="CDD" id="cd16913">
    <property type="entry name" value="YkuD_like"/>
    <property type="match status" value="1"/>
</dbReference>